<protein>
    <submittedName>
        <fullName evidence="2">MipA/OmpV family protein</fullName>
    </submittedName>
</protein>
<comment type="caution">
    <text evidence="2">The sequence shown here is derived from an EMBL/GenBank/DDBJ whole genome shotgun (WGS) entry which is preliminary data.</text>
</comment>
<evidence type="ECO:0000313" key="2">
    <source>
        <dbReference type="EMBL" id="MSE19307.1"/>
    </source>
</evidence>
<accession>A0A7X2SZ03</accession>
<dbReference type="Proteomes" id="UP000461948">
    <property type="component" value="Unassembled WGS sequence"/>
</dbReference>
<sequence>MNQFKFKTLVALLPCYLLATHANAAPLSIGASVIYAESPYRGGQDRYIPLPVINYEG</sequence>
<feature type="chain" id="PRO_5031340526" evidence="1">
    <location>
        <begin position="25"/>
        <end position="57"/>
    </location>
</feature>
<dbReference type="AlphaFoldDB" id="A0A7X2SZ03"/>
<dbReference type="EMBL" id="WKLC01002613">
    <property type="protein sequence ID" value="MSE19307.1"/>
    <property type="molecule type" value="Genomic_DNA"/>
</dbReference>
<name>A0A7X2SZ03_ENTAG</name>
<reference evidence="2 3" key="1">
    <citation type="submission" date="2019-11" db="EMBL/GenBank/DDBJ databases">
        <title>Draft Genome Sequence of Plant Growth-Promoting Rhizosphere-Associated Bacteria.</title>
        <authorList>
            <person name="Vasilyev I.Y."/>
            <person name="Radchenko V."/>
            <person name="Ilnitskaya E.V."/>
        </authorList>
    </citation>
    <scope>NUCLEOTIDE SEQUENCE [LARGE SCALE GENOMIC DNA]</scope>
    <source>
        <strain evidence="2 3">VRA_MhP_f</strain>
    </source>
</reference>
<organism evidence="2 3">
    <name type="scientific">Enterobacter agglomerans</name>
    <name type="common">Erwinia herbicola</name>
    <name type="synonym">Pantoea agglomerans</name>
    <dbReference type="NCBI Taxonomy" id="549"/>
    <lineage>
        <taxon>Bacteria</taxon>
        <taxon>Pseudomonadati</taxon>
        <taxon>Pseudomonadota</taxon>
        <taxon>Gammaproteobacteria</taxon>
        <taxon>Enterobacterales</taxon>
        <taxon>Erwiniaceae</taxon>
        <taxon>Pantoea</taxon>
        <taxon>Pantoea agglomerans group</taxon>
    </lineage>
</organism>
<feature type="signal peptide" evidence="1">
    <location>
        <begin position="1"/>
        <end position="24"/>
    </location>
</feature>
<evidence type="ECO:0000313" key="3">
    <source>
        <dbReference type="Proteomes" id="UP000461948"/>
    </source>
</evidence>
<proteinExistence type="predicted"/>
<evidence type="ECO:0000256" key="1">
    <source>
        <dbReference type="SAM" id="SignalP"/>
    </source>
</evidence>
<gene>
    <name evidence="2" type="ORF">GKC49_30680</name>
</gene>
<keyword evidence="1" id="KW-0732">Signal</keyword>
<feature type="non-terminal residue" evidence="2">
    <location>
        <position position="57"/>
    </location>
</feature>